<geneLocation type="plasmid" evidence="13 14">
    <name>pSCATT</name>
</geneLocation>
<keyword evidence="2" id="KW-0732">Signal</keyword>
<feature type="region of interest" description="Disordered" evidence="10">
    <location>
        <begin position="1"/>
        <end position="184"/>
    </location>
</feature>
<feature type="active site" description="Acyl-ester intermediate" evidence="7">
    <location>
        <position position="285"/>
    </location>
</feature>
<keyword evidence="11" id="KW-0472">Membrane</keyword>
<sequence length="613" mass="63227">MAGGSPDSSERNVSAETAPEPNAPTAPDTGADTGAASRPTDASADEPPSEENAEPAPDPMPEPDSGTGTPSEPEPEAEAEPEPEAGTDDAPEPDVEADADADAEDTSAPDADTEDTPDPDTDTNTEDASTPEPTPAADPEPEPNSTPEPEPTSHFVPLKPLDEPRGERVAEPVGAEDEGRPAPEPLGLFADVTVVSAAARWRAAARRPLVWAPLVVVLVVMVAFVVARVTRPLPAPVLSQEVAKGYTFPGSYRVPWPAGGQGAAEVVGVGSLGGTGAGTPVPTASTAKVMTAYVVLKDHPLRGGDQGPRITVDELAEKQATAPGESTVYLTKGQVFTEYQMLQMLMLNSGNNVARLLARWDGGGDQRAFVAKMNAEAKALGMADTVYTDPSGLDATTRSTPADQVRLAGEVMRDDVFRRIVATTDATVDGLAQPLSNTNTLLRQDPGVKGIKTGNSSAAHGAFVWAAYRTVAGRPWLVLGALMEQRSPLKGVDSTEDLRTALANSKAVIDSIGDHLTAATVVKKGQVVGDLDDGMGGRVAVVAASDLTVAGWPGLELRVSVDAGRVPLPHSAKAGTRVGTITVGTGSAAHRVPAQLAADLHAPSFGTRLFGTG</sequence>
<gene>
    <name evidence="13" type="ordered locus">SCATT_p07590</name>
</gene>
<reference evidence="14" key="1">
    <citation type="submission" date="2011-12" db="EMBL/GenBank/DDBJ databases">
        <title>Complete genome sequence of Streptomyces cattleya strain DSM 46488.</title>
        <authorList>
            <person name="Ou H.-Y."/>
            <person name="Li P."/>
            <person name="Zhao C."/>
            <person name="O'Hagan D."/>
            <person name="Deng Z."/>
        </authorList>
    </citation>
    <scope>NUCLEOTIDE SEQUENCE [LARGE SCALE GENOMIC DNA]</scope>
    <source>
        <strain evidence="14">ATCC 35852 / DSM 46488 / JCM 4925 / NBRC 14057 / NRRL 8057</strain>
        <plasmid evidence="14">Plasmid pSCATT</plasmid>
    </source>
</reference>
<dbReference type="PANTHER" id="PTHR21581">
    <property type="entry name" value="D-ALANYL-D-ALANINE CARBOXYPEPTIDASE"/>
    <property type="match status" value="1"/>
</dbReference>
<dbReference type="AlphaFoldDB" id="F8JIW3"/>
<evidence type="ECO:0000256" key="9">
    <source>
        <dbReference type="RuleBase" id="RU004016"/>
    </source>
</evidence>
<feature type="domain" description="Peptidase S11 D-alanyl-D-alanine carboxypeptidase A N-terminal" evidence="12">
    <location>
        <begin position="280"/>
        <end position="469"/>
    </location>
</feature>
<feature type="compositionally biased region" description="Basic and acidic residues" evidence="10">
    <location>
        <begin position="160"/>
        <end position="170"/>
    </location>
</feature>
<feature type="compositionally biased region" description="Low complexity" evidence="10">
    <location>
        <begin position="15"/>
        <end position="36"/>
    </location>
</feature>
<dbReference type="InterPro" id="IPR018044">
    <property type="entry name" value="Peptidase_S11"/>
</dbReference>
<dbReference type="InterPro" id="IPR001967">
    <property type="entry name" value="Peptidase_S11_N"/>
</dbReference>
<evidence type="ECO:0000256" key="2">
    <source>
        <dbReference type="ARBA" id="ARBA00022729"/>
    </source>
</evidence>
<dbReference type="Pfam" id="PF00768">
    <property type="entry name" value="Peptidase_S11"/>
    <property type="match status" value="1"/>
</dbReference>
<feature type="compositionally biased region" description="Pro residues" evidence="10">
    <location>
        <begin position="132"/>
        <end position="150"/>
    </location>
</feature>
<keyword evidence="3" id="KW-0378">Hydrolase</keyword>
<evidence type="ECO:0000256" key="4">
    <source>
        <dbReference type="ARBA" id="ARBA00022960"/>
    </source>
</evidence>
<dbReference type="GO" id="GO:0071555">
    <property type="term" value="P:cell wall organization"/>
    <property type="evidence" value="ECO:0007669"/>
    <property type="project" value="UniProtKB-KW"/>
</dbReference>
<accession>F8JIW3</accession>
<evidence type="ECO:0000256" key="11">
    <source>
        <dbReference type="SAM" id="Phobius"/>
    </source>
</evidence>
<dbReference type="PANTHER" id="PTHR21581:SF33">
    <property type="entry name" value="D-ALANYL-D-ALANINE CARBOXYPEPTIDASE DACB"/>
    <property type="match status" value="1"/>
</dbReference>
<dbReference type="GO" id="GO:0009252">
    <property type="term" value="P:peptidoglycan biosynthetic process"/>
    <property type="evidence" value="ECO:0007669"/>
    <property type="project" value="UniProtKB-KW"/>
</dbReference>
<keyword evidence="13" id="KW-0121">Carboxypeptidase</keyword>
<proteinExistence type="inferred from homology"/>
<dbReference type="KEGG" id="sct:SCAT_p0978"/>
<keyword evidence="13" id="KW-0645">Protease</keyword>
<accession>G8XHT7</accession>
<evidence type="ECO:0000256" key="8">
    <source>
        <dbReference type="PIRSR" id="PIRSR618044-2"/>
    </source>
</evidence>
<feature type="binding site" evidence="8">
    <location>
        <position position="452"/>
    </location>
    <ligand>
        <name>substrate</name>
    </ligand>
</feature>
<dbReference type="PRINTS" id="PR00725">
    <property type="entry name" value="DADACBPTASE1"/>
</dbReference>
<evidence type="ECO:0000256" key="1">
    <source>
        <dbReference type="ARBA" id="ARBA00007164"/>
    </source>
</evidence>
<feature type="transmembrane region" description="Helical" evidence="11">
    <location>
        <begin position="209"/>
        <end position="229"/>
    </location>
</feature>
<evidence type="ECO:0000313" key="14">
    <source>
        <dbReference type="Proteomes" id="UP000007842"/>
    </source>
</evidence>
<evidence type="ECO:0000259" key="12">
    <source>
        <dbReference type="Pfam" id="PF00768"/>
    </source>
</evidence>
<name>F8JIW3_STREN</name>
<dbReference type="SUPFAM" id="SSF56601">
    <property type="entry name" value="beta-lactamase/transpeptidase-like"/>
    <property type="match status" value="1"/>
</dbReference>
<dbReference type="PATRIC" id="fig|1003195.11.peg.938"/>
<evidence type="ECO:0000256" key="10">
    <source>
        <dbReference type="SAM" id="MobiDB-lite"/>
    </source>
</evidence>
<organism evidence="13 14">
    <name type="scientific">Streptantibioticus cattleyicolor (strain ATCC 35852 / DSM 46488 / JCM 4925 / NBRC 14057 / NRRL 8057)</name>
    <name type="common">Streptomyces cattleya</name>
    <dbReference type="NCBI Taxonomy" id="1003195"/>
    <lineage>
        <taxon>Bacteria</taxon>
        <taxon>Bacillati</taxon>
        <taxon>Actinomycetota</taxon>
        <taxon>Actinomycetes</taxon>
        <taxon>Kitasatosporales</taxon>
        <taxon>Streptomycetaceae</taxon>
        <taxon>Streptantibioticus</taxon>
    </lineage>
</organism>
<protein>
    <submittedName>
        <fullName evidence="13">D-alanyl-D-alanine carboxypeptidase</fullName>
    </submittedName>
</protein>
<dbReference type="KEGG" id="scy:SCATT_p07590"/>
<keyword evidence="11" id="KW-1133">Transmembrane helix</keyword>
<keyword evidence="4" id="KW-0133">Cell shape</keyword>
<dbReference type="GO" id="GO:0008360">
    <property type="term" value="P:regulation of cell shape"/>
    <property type="evidence" value="ECO:0007669"/>
    <property type="project" value="UniProtKB-KW"/>
</dbReference>
<dbReference type="GO" id="GO:0006508">
    <property type="term" value="P:proteolysis"/>
    <property type="evidence" value="ECO:0007669"/>
    <property type="project" value="InterPro"/>
</dbReference>
<comment type="similarity">
    <text evidence="1 9">Belongs to the peptidase S11 family.</text>
</comment>
<keyword evidence="6" id="KW-0961">Cell wall biogenesis/degradation</keyword>
<keyword evidence="11" id="KW-0812">Transmembrane</keyword>
<dbReference type="GO" id="GO:0009002">
    <property type="term" value="F:serine-type D-Ala-D-Ala carboxypeptidase activity"/>
    <property type="evidence" value="ECO:0007669"/>
    <property type="project" value="InterPro"/>
</dbReference>
<dbReference type="OrthoDB" id="3530815at2"/>
<dbReference type="RefSeq" id="WP_014151427.1">
    <property type="nucleotide sequence ID" value="NC_016113.1"/>
</dbReference>
<evidence type="ECO:0000256" key="6">
    <source>
        <dbReference type="ARBA" id="ARBA00023316"/>
    </source>
</evidence>
<dbReference type="InterPro" id="IPR012338">
    <property type="entry name" value="Beta-lactam/transpept-like"/>
</dbReference>
<feature type="compositionally biased region" description="Acidic residues" evidence="10">
    <location>
        <begin position="73"/>
        <end position="125"/>
    </location>
</feature>
<evidence type="ECO:0000313" key="13">
    <source>
        <dbReference type="EMBL" id="AEW98952.1"/>
    </source>
</evidence>
<feature type="active site" description="Proton acceptor" evidence="7">
    <location>
        <position position="288"/>
    </location>
</feature>
<dbReference type="HOGENOM" id="CLU_445427_0_0_11"/>
<dbReference type="Proteomes" id="UP000007842">
    <property type="component" value="Plasmid pSCATT"/>
</dbReference>
<evidence type="ECO:0000256" key="7">
    <source>
        <dbReference type="PIRSR" id="PIRSR618044-1"/>
    </source>
</evidence>
<dbReference type="Gene3D" id="3.40.710.10">
    <property type="entry name" value="DD-peptidase/beta-lactamase superfamily"/>
    <property type="match status" value="1"/>
</dbReference>
<feature type="compositionally biased region" description="Acidic residues" evidence="10">
    <location>
        <begin position="43"/>
        <end position="53"/>
    </location>
</feature>
<keyword evidence="13" id="KW-0614">Plasmid</keyword>
<feature type="active site" evidence="7">
    <location>
        <position position="349"/>
    </location>
</feature>
<evidence type="ECO:0000256" key="5">
    <source>
        <dbReference type="ARBA" id="ARBA00022984"/>
    </source>
</evidence>
<keyword evidence="14" id="KW-1185">Reference proteome</keyword>
<keyword evidence="5" id="KW-0573">Peptidoglycan synthesis</keyword>
<evidence type="ECO:0000256" key="3">
    <source>
        <dbReference type="ARBA" id="ARBA00022801"/>
    </source>
</evidence>
<dbReference type="EMBL" id="CP003229">
    <property type="protein sequence ID" value="AEW98952.1"/>
    <property type="molecule type" value="Genomic_DNA"/>
</dbReference>